<comment type="caution">
    <text evidence="2">The sequence shown here is derived from an EMBL/GenBank/DDBJ whole genome shotgun (WGS) entry which is preliminary data.</text>
</comment>
<keyword evidence="3" id="KW-1185">Reference proteome</keyword>
<dbReference type="InterPro" id="IPR013154">
    <property type="entry name" value="ADH-like_N"/>
</dbReference>
<dbReference type="InterPro" id="IPR013149">
    <property type="entry name" value="ADH-like_C"/>
</dbReference>
<dbReference type="PANTHER" id="PTHR45033:SF2">
    <property type="entry name" value="ZINC-TYPE ALCOHOL DEHYDROGENASE-LIKE PROTEIN C1773.06C"/>
    <property type="match status" value="1"/>
</dbReference>
<dbReference type="Proteomes" id="UP000774617">
    <property type="component" value="Unassembled WGS sequence"/>
</dbReference>
<dbReference type="InterPro" id="IPR011032">
    <property type="entry name" value="GroES-like_sf"/>
</dbReference>
<feature type="domain" description="Enoyl reductase (ER)" evidence="1">
    <location>
        <begin position="11"/>
        <end position="346"/>
    </location>
</feature>
<dbReference type="SMART" id="SM00829">
    <property type="entry name" value="PKS_ER"/>
    <property type="match status" value="1"/>
</dbReference>
<dbReference type="PANTHER" id="PTHR45033">
    <property type="match status" value="1"/>
</dbReference>
<dbReference type="InterPro" id="IPR036291">
    <property type="entry name" value="NAD(P)-bd_dom_sf"/>
</dbReference>
<dbReference type="SUPFAM" id="SSF50129">
    <property type="entry name" value="GroES-like"/>
    <property type="match status" value="1"/>
</dbReference>
<dbReference type="Gene3D" id="3.90.180.10">
    <property type="entry name" value="Medium-chain alcohol dehydrogenases, catalytic domain"/>
    <property type="match status" value="1"/>
</dbReference>
<gene>
    <name evidence="2" type="ORF">B0J12DRAFT_744582</name>
</gene>
<sequence length="348" mass="36635">MAVEEANIAWAIVSASKLAQKSLPVPTPGPNQALIRITAVALNFRDHLILHHNPAYPLKAAAGLIACSDGAGKIAAAGPSSKWSNRIGTSVIVHISTWLDGDFCDNYRLESSLGGGDVNGTLTRYLVLDDERVLEAPRGLNDAESASLVTAGLTAYNALFEAPGGFAKPAKGVTVLTQGTGGVSCFAIQMAAAAGATVIATSSTDAKLEIAKTLGATHVVNYRKTPGWADEVLRITNGRGVDHVIEVGGSATIEESLRSTRPGGLVSVMGILTEAKQTDLIPLILYGAKTIRGILGAGSKAMNERFVEFVEKHQIHPVVAKVYEFEQAEEAFARLEKQSEIGKIVIKV</sequence>
<dbReference type="SUPFAM" id="SSF51735">
    <property type="entry name" value="NAD(P)-binding Rossmann-fold domains"/>
    <property type="match status" value="1"/>
</dbReference>
<accession>A0ABQ8FY07</accession>
<reference evidence="2 3" key="1">
    <citation type="journal article" date="2021" name="Nat. Commun.">
        <title>Genetic determinants of endophytism in the Arabidopsis root mycobiome.</title>
        <authorList>
            <person name="Mesny F."/>
            <person name="Miyauchi S."/>
            <person name="Thiergart T."/>
            <person name="Pickel B."/>
            <person name="Atanasova L."/>
            <person name="Karlsson M."/>
            <person name="Huettel B."/>
            <person name="Barry K.W."/>
            <person name="Haridas S."/>
            <person name="Chen C."/>
            <person name="Bauer D."/>
            <person name="Andreopoulos W."/>
            <person name="Pangilinan J."/>
            <person name="LaButti K."/>
            <person name="Riley R."/>
            <person name="Lipzen A."/>
            <person name="Clum A."/>
            <person name="Drula E."/>
            <person name="Henrissat B."/>
            <person name="Kohler A."/>
            <person name="Grigoriev I.V."/>
            <person name="Martin F.M."/>
            <person name="Hacquard S."/>
        </authorList>
    </citation>
    <scope>NUCLEOTIDE SEQUENCE [LARGE SCALE GENOMIC DNA]</scope>
    <source>
        <strain evidence="2 3">MPI-SDFR-AT-0080</strain>
    </source>
</reference>
<evidence type="ECO:0000313" key="2">
    <source>
        <dbReference type="EMBL" id="KAH7034291.1"/>
    </source>
</evidence>
<protein>
    <submittedName>
        <fullName evidence="2">Alcohol dehydrogenase</fullName>
    </submittedName>
</protein>
<dbReference type="Pfam" id="PF08240">
    <property type="entry name" value="ADH_N"/>
    <property type="match status" value="1"/>
</dbReference>
<dbReference type="CDD" id="cd08276">
    <property type="entry name" value="MDR7"/>
    <property type="match status" value="1"/>
</dbReference>
<dbReference type="InterPro" id="IPR052711">
    <property type="entry name" value="Zinc_ADH-like"/>
</dbReference>
<evidence type="ECO:0000313" key="3">
    <source>
        <dbReference type="Proteomes" id="UP000774617"/>
    </source>
</evidence>
<evidence type="ECO:0000259" key="1">
    <source>
        <dbReference type="SMART" id="SM00829"/>
    </source>
</evidence>
<dbReference type="Gene3D" id="3.40.50.720">
    <property type="entry name" value="NAD(P)-binding Rossmann-like Domain"/>
    <property type="match status" value="1"/>
</dbReference>
<organism evidence="2 3">
    <name type="scientific">Macrophomina phaseolina</name>
    <dbReference type="NCBI Taxonomy" id="35725"/>
    <lineage>
        <taxon>Eukaryota</taxon>
        <taxon>Fungi</taxon>
        <taxon>Dikarya</taxon>
        <taxon>Ascomycota</taxon>
        <taxon>Pezizomycotina</taxon>
        <taxon>Dothideomycetes</taxon>
        <taxon>Dothideomycetes incertae sedis</taxon>
        <taxon>Botryosphaeriales</taxon>
        <taxon>Botryosphaeriaceae</taxon>
        <taxon>Macrophomina</taxon>
    </lineage>
</organism>
<proteinExistence type="predicted"/>
<dbReference type="Pfam" id="PF00107">
    <property type="entry name" value="ADH_zinc_N"/>
    <property type="match status" value="1"/>
</dbReference>
<name>A0ABQ8FY07_9PEZI</name>
<dbReference type="InterPro" id="IPR020843">
    <property type="entry name" value="ER"/>
</dbReference>
<dbReference type="EMBL" id="JAGTJR010000037">
    <property type="protein sequence ID" value="KAH7034291.1"/>
    <property type="molecule type" value="Genomic_DNA"/>
</dbReference>